<feature type="region of interest" description="Disordered" evidence="4">
    <location>
        <begin position="1"/>
        <end position="87"/>
    </location>
</feature>
<feature type="region of interest" description="Disordered" evidence="4">
    <location>
        <begin position="136"/>
        <end position="293"/>
    </location>
</feature>
<evidence type="ECO:0000256" key="4">
    <source>
        <dbReference type="SAM" id="MobiDB-lite"/>
    </source>
</evidence>
<dbReference type="GO" id="GO:0000978">
    <property type="term" value="F:RNA polymerase II cis-regulatory region sequence-specific DNA binding"/>
    <property type="evidence" value="ECO:0007669"/>
    <property type="project" value="TreeGrafter"/>
</dbReference>
<keyword evidence="7" id="KW-1185">Reference proteome</keyword>
<dbReference type="RefSeq" id="XP_027609528.1">
    <property type="nucleotide sequence ID" value="XM_027753727.1"/>
</dbReference>
<dbReference type="InterPro" id="IPR051356">
    <property type="entry name" value="SOX/SOX-like_TF"/>
</dbReference>
<feature type="compositionally biased region" description="Basic and acidic residues" evidence="4">
    <location>
        <begin position="154"/>
        <end position="164"/>
    </location>
</feature>
<dbReference type="EMBL" id="BFAD01000001">
    <property type="protein sequence ID" value="GBE78615.1"/>
    <property type="molecule type" value="Genomic_DNA"/>
</dbReference>
<evidence type="ECO:0000313" key="6">
    <source>
        <dbReference type="EMBL" id="GBE78615.1"/>
    </source>
</evidence>
<dbReference type="InParanoid" id="A0A401G8W8"/>
<dbReference type="InterPro" id="IPR036910">
    <property type="entry name" value="HMG_box_dom_sf"/>
</dbReference>
<dbReference type="STRING" id="139825.A0A401G8W8"/>
<dbReference type="Gene3D" id="1.10.30.10">
    <property type="entry name" value="High mobility group box domain"/>
    <property type="match status" value="1"/>
</dbReference>
<dbReference type="GeneID" id="38775532"/>
<feature type="DNA-binding region" description="HMG box" evidence="3">
    <location>
        <begin position="80"/>
        <end position="149"/>
    </location>
</feature>
<evidence type="ECO:0000256" key="1">
    <source>
        <dbReference type="ARBA" id="ARBA00023125"/>
    </source>
</evidence>
<dbReference type="CDD" id="cd01389">
    <property type="entry name" value="HMG-box_ROX1-like"/>
    <property type="match status" value="1"/>
</dbReference>
<dbReference type="SMART" id="SM00398">
    <property type="entry name" value="HMG"/>
    <property type="match status" value="1"/>
</dbReference>
<dbReference type="PROSITE" id="PS50118">
    <property type="entry name" value="HMG_BOX_2"/>
    <property type="match status" value="1"/>
</dbReference>
<dbReference type="GO" id="GO:0005634">
    <property type="term" value="C:nucleus"/>
    <property type="evidence" value="ECO:0007669"/>
    <property type="project" value="UniProtKB-UniRule"/>
</dbReference>
<protein>
    <recommendedName>
        <fullName evidence="5">HMG box domain-containing protein</fullName>
    </recommendedName>
</protein>
<comment type="caution">
    <text evidence="6">The sequence shown here is derived from an EMBL/GenBank/DDBJ whole genome shotgun (WGS) entry which is preliminary data.</text>
</comment>
<sequence length="365" mass="40647">MSKPLHGTRRSRRLSKQPPRDPEFETLDLDEVQHHSDGGAVDHSSPESSSSPRGPPQPPTTPSRGSQRSSHSRKKADGHIPRPPNCFLLFRSDHWQAIKEDPATPRTHTAISQIAAARWSTLPEEERRYYKDLAKLESEAHRQKYPGYKYQPGSRKDKRVERNASRKTNANKTLRAKKLASHPSQGVGKIQKVLRRDDIDSDPEYAPSPRCAPRPLRGSVERKEVQSSRVSLGVSREMSEPFSSAPSTPETEDIGLPSTPDSGDVGLPSSTDSNDEWDLWGPDSGDVQFPSTPDWHEPELPLYNRQADFGFLCTEDMAMTTLDDLHADFQMGPDAFSLTFASTYFGEAVPGMVNYDPEGDAMDGN</sequence>
<name>A0A401G8W8_9APHY</name>
<dbReference type="Pfam" id="PF00505">
    <property type="entry name" value="HMG_box"/>
    <property type="match status" value="1"/>
</dbReference>
<evidence type="ECO:0000259" key="5">
    <source>
        <dbReference type="PROSITE" id="PS50118"/>
    </source>
</evidence>
<organism evidence="6 7">
    <name type="scientific">Sparassis crispa</name>
    <dbReference type="NCBI Taxonomy" id="139825"/>
    <lineage>
        <taxon>Eukaryota</taxon>
        <taxon>Fungi</taxon>
        <taxon>Dikarya</taxon>
        <taxon>Basidiomycota</taxon>
        <taxon>Agaricomycotina</taxon>
        <taxon>Agaricomycetes</taxon>
        <taxon>Polyporales</taxon>
        <taxon>Sparassidaceae</taxon>
        <taxon>Sparassis</taxon>
    </lineage>
</organism>
<dbReference type="OrthoDB" id="6247875at2759"/>
<evidence type="ECO:0000256" key="2">
    <source>
        <dbReference type="ARBA" id="ARBA00023242"/>
    </source>
</evidence>
<dbReference type="SUPFAM" id="SSF47095">
    <property type="entry name" value="HMG-box"/>
    <property type="match status" value="1"/>
</dbReference>
<proteinExistence type="predicted"/>
<dbReference type="GO" id="GO:0000981">
    <property type="term" value="F:DNA-binding transcription factor activity, RNA polymerase II-specific"/>
    <property type="evidence" value="ECO:0007669"/>
    <property type="project" value="TreeGrafter"/>
</dbReference>
<dbReference type="PANTHER" id="PTHR45789">
    <property type="entry name" value="FI18025P1"/>
    <property type="match status" value="1"/>
</dbReference>
<dbReference type="InterPro" id="IPR009071">
    <property type="entry name" value="HMG_box_dom"/>
</dbReference>
<reference evidence="6 7" key="1">
    <citation type="journal article" date="2018" name="Sci. Rep.">
        <title>Genome sequence of the cauliflower mushroom Sparassis crispa (Hanabiratake) and its association with beneficial usage.</title>
        <authorList>
            <person name="Kiyama R."/>
            <person name="Furutani Y."/>
            <person name="Kawaguchi K."/>
            <person name="Nakanishi T."/>
        </authorList>
    </citation>
    <scope>NUCLEOTIDE SEQUENCE [LARGE SCALE GENOMIC DNA]</scope>
</reference>
<dbReference type="Proteomes" id="UP000287166">
    <property type="component" value="Unassembled WGS sequence"/>
</dbReference>
<dbReference type="PANTHER" id="PTHR45789:SF2">
    <property type="entry name" value="FI18025P1"/>
    <property type="match status" value="1"/>
</dbReference>
<feature type="domain" description="HMG box" evidence="5">
    <location>
        <begin position="80"/>
        <end position="149"/>
    </location>
</feature>
<keyword evidence="2 3" id="KW-0539">Nucleus</keyword>
<evidence type="ECO:0000256" key="3">
    <source>
        <dbReference type="PROSITE-ProRule" id="PRU00267"/>
    </source>
</evidence>
<evidence type="ECO:0000313" key="7">
    <source>
        <dbReference type="Proteomes" id="UP000287166"/>
    </source>
</evidence>
<keyword evidence="1 3" id="KW-0238">DNA-binding</keyword>
<dbReference type="AlphaFoldDB" id="A0A401G8W8"/>
<feature type="compositionally biased region" description="Basic residues" evidence="4">
    <location>
        <begin position="1"/>
        <end position="15"/>
    </location>
</feature>
<gene>
    <name evidence="6" type="ORF">SCP_0115040</name>
</gene>
<accession>A0A401G8W8</accession>